<dbReference type="PANTHER" id="PTHR43732">
    <property type="entry name" value="RIBOSE 5-PHOSPHATE ISOMERASE-RELATED"/>
    <property type="match status" value="1"/>
</dbReference>
<dbReference type="Pfam" id="PF02502">
    <property type="entry name" value="LacAB_rpiB"/>
    <property type="match status" value="1"/>
</dbReference>
<dbReference type="PANTHER" id="PTHR43732:SF1">
    <property type="entry name" value="RIBOSE 5-PHOSPHATE ISOMERASE"/>
    <property type="match status" value="1"/>
</dbReference>
<keyword evidence="4" id="KW-1185">Reference proteome</keyword>
<dbReference type="InterPro" id="IPR036569">
    <property type="entry name" value="RpiB_LacA_LacB_sf"/>
</dbReference>
<organism evidence="3 4">
    <name type="scientific">Luteibacter jiangsuensis</name>
    <dbReference type="NCBI Taxonomy" id="637577"/>
    <lineage>
        <taxon>Bacteria</taxon>
        <taxon>Pseudomonadati</taxon>
        <taxon>Pseudomonadota</taxon>
        <taxon>Gammaproteobacteria</taxon>
        <taxon>Lysobacterales</taxon>
        <taxon>Rhodanobacteraceae</taxon>
        <taxon>Luteibacter</taxon>
    </lineage>
</organism>
<evidence type="ECO:0000256" key="1">
    <source>
        <dbReference type="ARBA" id="ARBA00008754"/>
    </source>
</evidence>
<dbReference type="EC" id="5.3.1.6" evidence="3"/>
<name>A0ABT9SX64_9GAMM</name>
<dbReference type="NCBIfam" id="TIGR00689">
    <property type="entry name" value="rpiB_lacA_lacB"/>
    <property type="match status" value="1"/>
</dbReference>
<dbReference type="NCBIfam" id="TIGR01120">
    <property type="entry name" value="rpiB"/>
    <property type="match status" value="1"/>
</dbReference>
<dbReference type="InterPro" id="IPR004785">
    <property type="entry name" value="RpiB"/>
</dbReference>
<dbReference type="EMBL" id="JAUSSK010000002">
    <property type="protein sequence ID" value="MDQ0009599.1"/>
    <property type="molecule type" value="Genomic_DNA"/>
</dbReference>
<dbReference type="Proteomes" id="UP001237737">
    <property type="component" value="Unassembled WGS sequence"/>
</dbReference>
<dbReference type="RefSeq" id="WP_306849078.1">
    <property type="nucleotide sequence ID" value="NZ_JAUSSK010000002.1"/>
</dbReference>
<evidence type="ECO:0000313" key="4">
    <source>
        <dbReference type="Proteomes" id="UP001237737"/>
    </source>
</evidence>
<dbReference type="PIRSF" id="PIRSF005384">
    <property type="entry name" value="RpiB_LacA_B"/>
    <property type="match status" value="1"/>
</dbReference>
<accession>A0ABT9SX64</accession>
<comment type="caution">
    <text evidence="3">The sequence shown here is derived from an EMBL/GenBank/DDBJ whole genome shotgun (WGS) entry which is preliminary data.</text>
</comment>
<keyword evidence="2 3" id="KW-0413">Isomerase</keyword>
<dbReference type="InterPro" id="IPR051812">
    <property type="entry name" value="SPI_LacAB/RpiB"/>
</dbReference>
<proteinExistence type="inferred from homology"/>
<dbReference type="Gene3D" id="3.40.1400.10">
    <property type="entry name" value="Sugar-phosphate isomerase, RpiB/LacA/LacB"/>
    <property type="match status" value="1"/>
</dbReference>
<reference evidence="3 4" key="1">
    <citation type="submission" date="2023-07" db="EMBL/GenBank/DDBJ databases">
        <title>Sorghum-associated microbial communities from plants grown in Nebraska, USA.</title>
        <authorList>
            <person name="Schachtman D."/>
        </authorList>
    </citation>
    <scope>NUCLEOTIDE SEQUENCE [LARGE SCALE GENOMIC DNA]</scope>
    <source>
        <strain evidence="3 4">CC60</strain>
    </source>
</reference>
<comment type="similarity">
    <text evidence="1">Belongs to the LacAB/RpiB family.</text>
</comment>
<protein>
    <submittedName>
        <fullName evidence="3">Ribose 5-phosphate isomerase B</fullName>
        <ecNumber evidence="3">5.3.1.6</ecNumber>
    </submittedName>
</protein>
<gene>
    <name evidence="3" type="ORF">J2T07_001776</name>
</gene>
<dbReference type="SUPFAM" id="SSF89623">
    <property type="entry name" value="Ribose/Galactose isomerase RpiB/AlsB"/>
    <property type="match status" value="1"/>
</dbReference>
<evidence type="ECO:0000256" key="2">
    <source>
        <dbReference type="ARBA" id="ARBA00023235"/>
    </source>
</evidence>
<dbReference type="InterPro" id="IPR003500">
    <property type="entry name" value="RpiB_LacA_LacB"/>
</dbReference>
<evidence type="ECO:0000313" key="3">
    <source>
        <dbReference type="EMBL" id="MDQ0009599.1"/>
    </source>
</evidence>
<sequence length="153" mass="16319">MKVAIGCDEAAYALKESVKRHIAEKHPHVELTDFGTHGPEEKALYPDVAIAVAERIAAGDFPRAILLCGTGIGMAISANKVPGVRAAQCHDTYSAERARRSNDAQIVTLGGRVIGNELANSIVDAWLGAEFDGGRSTPKVEKILAYEKTLGHL</sequence>
<dbReference type="NCBIfam" id="NF004051">
    <property type="entry name" value="PRK05571.1"/>
    <property type="match status" value="1"/>
</dbReference>
<dbReference type="GO" id="GO:0004751">
    <property type="term" value="F:ribose-5-phosphate isomerase activity"/>
    <property type="evidence" value="ECO:0007669"/>
    <property type="project" value="UniProtKB-EC"/>
</dbReference>